<evidence type="ECO:0000313" key="3">
    <source>
        <dbReference type="Proteomes" id="UP000290975"/>
    </source>
</evidence>
<evidence type="ECO:0000313" key="2">
    <source>
        <dbReference type="EMBL" id="GBH29974.1"/>
    </source>
</evidence>
<dbReference type="PANTHER" id="PTHR30399">
    <property type="entry name" value="UNCHARACTERIZED PROTEIN YGJP"/>
    <property type="match status" value="1"/>
</dbReference>
<dbReference type="AlphaFoldDB" id="A0A401J023"/>
<sequence length="246" mass="27980">MSSGDIHHIYFGGEAISYALSRTARRKTVAITVGFDGVRVLAPSDLDDSRVSEFVRKKAAWVLRKKAMYSELAGFASPKEFVSGETFHYLGRPYRLKVVSDPSAAVTRVTARGSNLIAPIMPEHDSIIARSAVRSGLRQWYIAHANIQFSRRIQVVCQLLGSDPRSISVVDQSKRWGSCDAKGRIRLNWRLVMAPVSLIDYVLAHEACHMLEHNHSHRFWRMLETIMPDYETRIRKLDSLGHQFNW</sequence>
<dbReference type="CDD" id="cd07344">
    <property type="entry name" value="M48_yhfN_like"/>
    <property type="match status" value="1"/>
</dbReference>
<keyword evidence="3" id="KW-1185">Reference proteome</keyword>
<dbReference type="Proteomes" id="UP000290975">
    <property type="component" value="Unassembled WGS sequence"/>
</dbReference>
<dbReference type="PANTHER" id="PTHR30399:SF1">
    <property type="entry name" value="UTP PYROPHOSPHATASE"/>
    <property type="match status" value="1"/>
</dbReference>
<dbReference type="EMBL" id="BBQY01000004">
    <property type="protein sequence ID" value="GBH29974.1"/>
    <property type="molecule type" value="Genomic_DNA"/>
</dbReference>
<feature type="domain" description="YgjP-like metallopeptidase" evidence="1">
    <location>
        <begin position="27"/>
        <end position="239"/>
    </location>
</feature>
<dbReference type="RefSeq" id="WP_130752357.1">
    <property type="nucleotide sequence ID" value="NZ_BBQY01000004.1"/>
</dbReference>
<dbReference type="Pfam" id="PF01863">
    <property type="entry name" value="YgjP-like"/>
    <property type="match status" value="1"/>
</dbReference>
<proteinExistence type="predicted"/>
<reference evidence="2 3" key="1">
    <citation type="submission" date="2014-12" db="EMBL/GenBank/DDBJ databases">
        <title>Whole genome sequencing of Sphingobium xenophagum OW59.</title>
        <authorList>
            <person name="Ohta Y."/>
            <person name="Nishi S."/>
            <person name="Hatada Y."/>
        </authorList>
    </citation>
    <scope>NUCLEOTIDE SEQUENCE [LARGE SCALE GENOMIC DNA]</scope>
    <source>
        <strain evidence="2 3">OW59</strain>
    </source>
</reference>
<evidence type="ECO:0000259" key="1">
    <source>
        <dbReference type="Pfam" id="PF01863"/>
    </source>
</evidence>
<accession>A0A401J023</accession>
<protein>
    <recommendedName>
        <fullName evidence="1">YgjP-like metallopeptidase domain-containing protein</fullName>
    </recommendedName>
</protein>
<name>A0A401J023_SPHXE</name>
<dbReference type="InterPro" id="IPR053136">
    <property type="entry name" value="UTP_pyrophosphatase-like"/>
</dbReference>
<comment type="caution">
    <text evidence="2">The sequence shown here is derived from an EMBL/GenBank/DDBJ whole genome shotgun (WGS) entry which is preliminary data.</text>
</comment>
<gene>
    <name evidence="2" type="ORF">MBESOW_P1227</name>
</gene>
<dbReference type="InterPro" id="IPR002725">
    <property type="entry name" value="YgjP-like_metallopeptidase"/>
</dbReference>
<organism evidence="2 3">
    <name type="scientific">Sphingobium xenophagum</name>
    <dbReference type="NCBI Taxonomy" id="121428"/>
    <lineage>
        <taxon>Bacteria</taxon>
        <taxon>Pseudomonadati</taxon>
        <taxon>Pseudomonadota</taxon>
        <taxon>Alphaproteobacteria</taxon>
        <taxon>Sphingomonadales</taxon>
        <taxon>Sphingomonadaceae</taxon>
        <taxon>Sphingobium</taxon>
    </lineage>
</organism>
<dbReference type="Gene3D" id="3.30.2010.10">
    <property type="entry name" value="Metalloproteases ('zincins'), catalytic domain"/>
    <property type="match status" value="1"/>
</dbReference>